<dbReference type="AlphaFoldDB" id="A0A518HNH5"/>
<feature type="transmembrane region" description="Helical" evidence="1">
    <location>
        <begin position="285"/>
        <end position="302"/>
    </location>
</feature>
<protein>
    <recommendedName>
        <fullName evidence="4">Transmembrane protein</fullName>
    </recommendedName>
</protein>
<evidence type="ECO:0000256" key="1">
    <source>
        <dbReference type="SAM" id="Phobius"/>
    </source>
</evidence>
<feature type="transmembrane region" description="Helical" evidence="1">
    <location>
        <begin position="98"/>
        <end position="117"/>
    </location>
</feature>
<keyword evidence="1" id="KW-0812">Transmembrane</keyword>
<proteinExistence type="predicted"/>
<feature type="transmembrane region" description="Helical" evidence="1">
    <location>
        <begin position="151"/>
        <end position="172"/>
    </location>
</feature>
<keyword evidence="1" id="KW-1133">Transmembrane helix</keyword>
<organism evidence="2 3">
    <name type="scientific">Stieleria neptunia</name>
    <dbReference type="NCBI Taxonomy" id="2527979"/>
    <lineage>
        <taxon>Bacteria</taxon>
        <taxon>Pseudomonadati</taxon>
        <taxon>Planctomycetota</taxon>
        <taxon>Planctomycetia</taxon>
        <taxon>Pirellulales</taxon>
        <taxon>Pirellulaceae</taxon>
        <taxon>Stieleria</taxon>
    </lineage>
</organism>
<sequence length="319" mass="35534">MDKQLESPPSYYRNVSHTYSVSPGSNVNESNQHRLPIVCLRLGAFLCFAGWTWVHFYWEGPYGVLLWQDATYDLATRLGLSWDEFVGTGADDGFVQKWIARIWWLYLACTLLTITVRKTSWVQLSGLVLGSGLLTLLSYASYVAAQRQLPMFIEHGGQMLIPTVLVMALALGASHRVTVITAVIALIMTFAGHGCYAIGFWPTPGNFYAMTTLILGAEYSTAQMLLRTAGVLDFLVCIGICIPYVRRASALYASVWGFLTAIARPVAGMSWGLNYWGADQFLHETALRAPHFAIPLFLFFLWRKPGEKNVSPRSAEGDR</sequence>
<feature type="transmembrane region" description="Helical" evidence="1">
    <location>
        <begin position="124"/>
        <end position="145"/>
    </location>
</feature>
<dbReference type="EMBL" id="CP037423">
    <property type="protein sequence ID" value="QDV42390.1"/>
    <property type="molecule type" value="Genomic_DNA"/>
</dbReference>
<dbReference type="KEGG" id="snep:Enr13x_22350"/>
<evidence type="ECO:0000313" key="2">
    <source>
        <dbReference type="EMBL" id="QDV42390.1"/>
    </source>
</evidence>
<feature type="transmembrane region" description="Helical" evidence="1">
    <location>
        <begin position="221"/>
        <end position="244"/>
    </location>
</feature>
<evidence type="ECO:0008006" key="4">
    <source>
        <dbReference type="Google" id="ProtNLM"/>
    </source>
</evidence>
<evidence type="ECO:0000313" key="3">
    <source>
        <dbReference type="Proteomes" id="UP000319004"/>
    </source>
</evidence>
<keyword evidence="3" id="KW-1185">Reference proteome</keyword>
<name>A0A518HNH5_9BACT</name>
<dbReference type="Proteomes" id="UP000319004">
    <property type="component" value="Chromosome"/>
</dbReference>
<feature type="transmembrane region" description="Helical" evidence="1">
    <location>
        <begin position="179"/>
        <end position="201"/>
    </location>
</feature>
<accession>A0A518HNH5</accession>
<feature type="transmembrane region" description="Helical" evidence="1">
    <location>
        <begin position="38"/>
        <end position="58"/>
    </location>
</feature>
<reference evidence="2 3" key="1">
    <citation type="submission" date="2019-03" db="EMBL/GenBank/DDBJ databases">
        <title>Deep-cultivation of Planctomycetes and their phenomic and genomic characterization uncovers novel biology.</title>
        <authorList>
            <person name="Wiegand S."/>
            <person name="Jogler M."/>
            <person name="Boedeker C."/>
            <person name="Pinto D."/>
            <person name="Vollmers J."/>
            <person name="Rivas-Marin E."/>
            <person name="Kohn T."/>
            <person name="Peeters S.H."/>
            <person name="Heuer A."/>
            <person name="Rast P."/>
            <person name="Oberbeckmann S."/>
            <person name="Bunk B."/>
            <person name="Jeske O."/>
            <person name="Meyerdierks A."/>
            <person name="Storesund J.E."/>
            <person name="Kallscheuer N."/>
            <person name="Luecker S."/>
            <person name="Lage O.M."/>
            <person name="Pohl T."/>
            <person name="Merkel B.J."/>
            <person name="Hornburger P."/>
            <person name="Mueller R.-W."/>
            <person name="Bruemmer F."/>
            <person name="Labrenz M."/>
            <person name="Spormann A.M."/>
            <person name="Op den Camp H."/>
            <person name="Overmann J."/>
            <person name="Amann R."/>
            <person name="Jetten M.S.M."/>
            <person name="Mascher T."/>
            <person name="Medema M.H."/>
            <person name="Devos D.P."/>
            <person name="Kaster A.-K."/>
            <person name="Ovreas L."/>
            <person name="Rohde M."/>
            <person name="Galperin M.Y."/>
            <person name="Jogler C."/>
        </authorList>
    </citation>
    <scope>NUCLEOTIDE SEQUENCE [LARGE SCALE GENOMIC DNA]</scope>
    <source>
        <strain evidence="2 3">Enr13</strain>
    </source>
</reference>
<keyword evidence="1" id="KW-0472">Membrane</keyword>
<dbReference type="RefSeq" id="WP_197455936.1">
    <property type="nucleotide sequence ID" value="NZ_CP037423.1"/>
</dbReference>
<gene>
    <name evidence="2" type="ORF">Enr13x_22350</name>
</gene>
<feature type="transmembrane region" description="Helical" evidence="1">
    <location>
        <begin position="251"/>
        <end position="273"/>
    </location>
</feature>